<comment type="catalytic activity">
    <reaction evidence="5">
        <text>N,N-dimethyl-1,4-phenylenediamine + anthranilate + 2 NAD(+) = 2-(4-dimethylaminophenyl)diazenylbenzoate + 2 NADH + 2 H(+)</text>
        <dbReference type="Rhea" id="RHEA:55872"/>
        <dbReference type="ChEBI" id="CHEBI:15378"/>
        <dbReference type="ChEBI" id="CHEBI:15783"/>
        <dbReference type="ChEBI" id="CHEBI:16567"/>
        <dbReference type="ChEBI" id="CHEBI:57540"/>
        <dbReference type="ChEBI" id="CHEBI:57945"/>
        <dbReference type="ChEBI" id="CHEBI:71579"/>
        <dbReference type="EC" id="1.7.1.17"/>
    </reaction>
    <physiologicalReaction direction="right-to-left" evidence="5">
        <dbReference type="Rhea" id="RHEA:55874"/>
    </physiologicalReaction>
</comment>
<dbReference type="Gene3D" id="3.40.50.360">
    <property type="match status" value="1"/>
</dbReference>
<dbReference type="GO" id="GO:0010181">
    <property type="term" value="F:FMN binding"/>
    <property type="evidence" value="ECO:0007669"/>
    <property type="project" value="UniProtKB-UniRule"/>
</dbReference>
<sequence length="193" mass="20390">MNVLHIDSSAMGDGSASRQLATAIVSALRSTAPNVVVRYRDLDAEPLPHLTAASLTAADPRQAALAAEVLAEFQASDVLVIGAPMYNFSIPSTLKAWIDRIVVAGKTFRYTAEGPQGLAGDKRVIVVSTRGGQYGADSPADFQESYLRHVFGFIGVNDLHIVRAEGLNLSPAQREAALKAALAELPALLPRAA</sequence>
<proteinExistence type="inferred from homology"/>
<comment type="similarity">
    <text evidence="6">Belongs to the azoreductase type 1 family.</text>
</comment>
<dbReference type="GO" id="GO:0016655">
    <property type="term" value="F:oxidoreductase activity, acting on NAD(P)H, quinone or similar compound as acceptor"/>
    <property type="evidence" value="ECO:0007669"/>
    <property type="project" value="InterPro"/>
</dbReference>
<comment type="caution">
    <text evidence="8">The sequence shown here is derived from an EMBL/GenBank/DDBJ whole genome shotgun (WGS) entry which is preliminary data.</text>
</comment>
<evidence type="ECO:0000313" key="9">
    <source>
        <dbReference type="Proteomes" id="UP000519004"/>
    </source>
</evidence>
<keyword evidence="9" id="KW-1185">Reference proteome</keyword>
<evidence type="ECO:0000256" key="4">
    <source>
        <dbReference type="ARBA" id="ARBA00023027"/>
    </source>
</evidence>
<dbReference type="GO" id="GO:0009055">
    <property type="term" value="F:electron transfer activity"/>
    <property type="evidence" value="ECO:0007669"/>
    <property type="project" value="UniProtKB-UniRule"/>
</dbReference>
<keyword evidence="1 6" id="KW-0285">Flavoprotein</keyword>
<keyword evidence="2 6" id="KW-0288">FMN</keyword>
<feature type="binding site" evidence="6">
    <location>
        <position position="9"/>
    </location>
    <ligand>
        <name>FMN</name>
        <dbReference type="ChEBI" id="CHEBI:58210"/>
    </ligand>
</feature>
<evidence type="ECO:0000256" key="3">
    <source>
        <dbReference type="ARBA" id="ARBA00023002"/>
    </source>
</evidence>
<dbReference type="PANTHER" id="PTHR43741:SF4">
    <property type="entry name" value="FMN-DEPENDENT NADH:QUINONE OXIDOREDUCTASE"/>
    <property type="match status" value="1"/>
</dbReference>
<comment type="subunit">
    <text evidence="6">Homodimer.</text>
</comment>
<dbReference type="Pfam" id="PF02525">
    <property type="entry name" value="Flavodoxin_2"/>
    <property type="match status" value="1"/>
</dbReference>
<evidence type="ECO:0000256" key="6">
    <source>
        <dbReference type="HAMAP-Rule" id="MF_01216"/>
    </source>
</evidence>
<keyword evidence="3 6" id="KW-0560">Oxidoreductase</keyword>
<evidence type="ECO:0000259" key="7">
    <source>
        <dbReference type="Pfam" id="PF02525"/>
    </source>
</evidence>
<organism evidence="8 9">
    <name type="scientific">Rehaibacterium terrae</name>
    <dbReference type="NCBI Taxonomy" id="1341696"/>
    <lineage>
        <taxon>Bacteria</taxon>
        <taxon>Pseudomonadati</taxon>
        <taxon>Pseudomonadota</taxon>
        <taxon>Gammaproteobacteria</taxon>
        <taxon>Lysobacterales</taxon>
        <taxon>Lysobacteraceae</taxon>
        <taxon>Rehaibacterium</taxon>
    </lineage>
</organism>
<evidence type="ECO:0000256" key="1">
    <source>
        <dbReference type="ARBA" id="ARBA00022630"/>
    </source>
</evidence>
<comment type="function">
    <text evidence="6">Quinone reductase that provides resistance to thiol-specific stress caused by electrophilic quinones.</text>
</comment>
<protein>
    <recommendedName>
        <fullName evidence="6">FMN dependent NADH:quinone oxidoreductase</fullName>
        <ecNumber evidence="6">1.6.5.-</ecNumber>
    </recommendedName>
    <alternativeName>
        <fullName evidence="6">Azo-dye reductase</fullName>
    </alternativeName>
    <alternativeName>
        <fullName evidence="6">FMN-dependent NADH-azo compound oxidoreductase</fullName>
    </alternativeName>
    <alternativeName>
        <fullName evidence="6">FMN-dependent NADH-azoreductase</fullName>
        <ecNumber evidence="6">1.7.1.17</ecNumber>
    </alternativeName>
</protein>
<dbReference type="EC" id="1.6.5.-" evidence="6"/>
<gene>
    <name evidence="6" type="primary">azoR</name>
    <name evidence="8" type="ORF">HNQ58_000772</name>
</gene>
<dbReference type="InterPro" id="IPR029039">
    <property type="entry name" value="Flavoprotein-like_sf"/>
</dbReference>
<dbReference type="AlphaFoldDB" id="A0A7W8DD24"/>
<dbReference type="PANTHER" id="PTHR43741">
    <property type="entry name" value="FMN-DEPENDENT NADH-AZOREDUCTASE 1"/>
    <property type="match status" value="1"/>
</dbReference>
<dbReference type="InterPro" id="IPR003680">
    <property type="entry name" value="Flavodoxin_fold"/>
</dbReference>
<feature type="binding site" evidence="6">
    <location>
        <begin position="85"/>
        <end position="88"/>
    </location>
    <ligand>
        <name>FMN</name>
        <dbReference type="ChEBI" id="CHEBI:58210"/>
    </ligand>
</feature>
<dbReference type="InterPro" id="IPR023048">
    <property type="entry name" value="NADH:quinone_OxRdtase_FMN_depd"/>
</dbReference>
<comment type="function">
    <text evidence="6">Also exhibits azoreductase activity. Catalyzes the reductive cleavage of the azo bond in aromatic azo compounds to the corresponding amines.</text>
</comment>
<dbReference type="EC" id="1.7.1.17" evidence="6"/>
<reference evidence="8 9" key="1">
    <citation type="submission" date="2020-08" db="EMBL/GenBank/DDBJ databases">
        <title>Genomic Encyclopedia of Type Strains, Phase IV (KMG-IV): sequencing the most valuable type-strain genomes for metagenomic binning, comparative biology and taxonomic classification.</title>
        <authorList>
            <person name="Goeker M."/>
        </authorList>
    </citation>
    <scope>NUCLEOTIDE SEQUENCE [LARGE SCALE GENOMIC DNA]</scope>
    <source>
        <strain evidence="8 9">DSM 25897</strain>
    </source>
</reference>
<dbReference type="SUPFAM" id="SSF52218">
    <property type="entry name" value="Flavoproteins"/>
    <property type="match status" value="1"/>
</dbReference>
<accession>A0A7W8DD24</accession>
<keyword evidence="4 6" id="KW-0520">NAD</keyword>
<dbReference type="GO" id="GO:0016652">
    <property type="term" value="F:oxidoreductase activity, acting on NAD(P)H as acceptor"/>
    <property type="evidence" value="ECO:0007669"/>
    <property type="project" value="UniProtKB-UniRule"/>
</dbReference>
<feature type="binding site" evidence="6">
    <location>
        <begin position="15"/>
        <end position="17"/>
    </location>
    <ligand>
        <name>FMN</name>
        <dbReference type="ChEBI" id="CHEBI:58210"/>
    </ligand>
</feature>
<dbReference type="EMBL" id="JACHHX010000004">
    <property type="protein sequence ID" value="MBB5014895.1"/>
    <property type="molecule type" value="Genomic_DNA"/>
</dbReference>
<feature type="binding site" evidence="6">
    <location>
        <begin position="129"/>
        <end position="132"/>
    </location>
    <ligand>
        <name>FMN</name>
        <dbReference type="ChEBI" id="CHEBI:58210"/>
    </ligand>
</feature>
<dbReference type="RefSeq" id="WP_183947469.1">
    <property type="nucleotide sequence ID" value="NZ_JACHHX010000004.1"/>
</dbReference>
<dbReference type="Proteomes" id="UP000519004">
    <property type="component" value="Unassembled WGS sequence"/>
</dbReference>
<dbReference type="InterPro" id="IPR050104">
    <property type="entry name" value="FMN-dep_NADH:Q_OxRdtase_AzoR1"/>
</dbReference>
<name>A0A7W8DD24_9GAMM</name>
<comment type="cofactor">
    <cofactor evidence="6">
        <name>FMN</name>
        <dbReference type="ChEBI" id="CHEBI:58210"/>
    </cofactor>
    <text evidence="6">Binds 1 FMN per subunit.</text>
</comment>
<dbReference type="HAMAP" id="MF_01216">
    <property type="entry name" value="Azoreductase_type1"/>
    <property type="match status" value="1"/>
</dbReference>
<evidence type="ECO:0000256" key="2">
    <source>
        <dbReference type="ARBA" id="ARBA00022643"/>
    </source>
</evidence>
<evidence type="ECO:0000313" key="8">
    <source>
        <dbReference type="EMBL" id="MBB5014895.1"/>
    </source>
</evidence>
<feature type="domain" description="Flavodoxin-like fold" evidence="7">
    <location>
        <begin position="1"/>
        <end position="185"/>
    </location>
</feature>
<evidence type="ECO:0000256" key="5">
    <source>
        <dbReference type="ARBA" id="ARBA00048542"/>
    </source>
</evidence>
<comment type="catalytic activity">
    <reaction evidence="6">
        <text>2 a quinone + NADH + H(+) = 2 a 1,4-benzosemiquinone + NAD(+)</text>
        <dbReference type="Rhea" id="RHEA:65952"/>
        <dbReference type="ChEBI" id="CHEBI:15378"/>
        <dbReference type="ChEBI" id="CHEBI:57540"/>
        <dbReference type="ChEBI" id="CHEBI:57945"/>
        <dbReference type="ChEBI" id="CHEBI:132124"/>
        <dbReference type="ChEBI" id="CHEBI:134225"/>
    </reaction>
</comment>